<dbReference type="InterPro" id="IPR001611">
    <property type="entry name" value="Leu-rich_rpt"/>
</dbReference>
<dbReference type="InterPro" id="IPR000157">
    <property type="entry name" value="TIR_dom"/>
</dbReference>
<dbReference type="GO" id="GO:0007165">
    <property type="term" value="P:signal transduction"/>
    <property type="evidence" value="ECO:0007669"/>
    <property type="project" value="InterPro"/>
</dbReference>
<dbReference type="KEGG" id="bgt:106053691"/>
<evidence type="ECO:0000256" key="8">
    <source>
        <dbReference type="ARBA" id="ARBA00023136"/>
    </source>
</evidence>
<name>A0A2C9KKU7_BIOGL</name>
<dbReference type="AlphaFoldDB" id="A0A2C9KKU7"/>
<dbReference type="OrthoDB" id="28057at2759"/>
<proteinExistence type="inferred from homology"/>
<dbReference type="VEuPathDB" id="VectorBase:BGLB020812"/>
<reference evidence="14" key="1">
    <citation type="submission" date="2020-05" db="UniProtKB">
        <authorList>
            <consortium name="EnsemblMetazoa"/>
        </authorList>
    </citation>
    <scope>IDENTIFICATION</scope>
    <source>
        <strain evidence="14">BB02</strain>
    </source>
</reference>
<evidence type="ECO:0000256" key="1">
    <source>
        <dbReference type="ARBA" id="ARBA00004167"/>
    </source>
</evidence>
<dbReference type="PANTHER" id="PTHR24365">
    <property type="entry name" value="TOLL-LIKE RECEPTOR"/>
    <property type="match status" value="1"/>
</dbReference>
<evidence type="ECO:0000256" key="2">
    <source>
        <dbReference type="ARBA" id="ARBA00009634"/>
    </source>
</evidence>
<dbReference type="PROSITE" id="PS50104">
    <property type="entry name" value="TIR"/>
    <property type="match status" value="1"/>
</dbReference>
<dbReference type="SUPFAM" id="SSF52200">
    <property type="entry name" value="Toll/Interleukin receptor TIR domain"/>
    <property type="match status" value="1"/>
</dbReference>
<dbReference type="Pfam" id="PF13855">
    <property type="entry name" value="LRR_8"/>
    <property type="match status" value="2"/>
</dbReference>
<keyword evidence="6" id="KW-0677">Repeat</keyword>
<dbReference type="Pfam" id="PF13306">
    <property type="entry name" value="LRR_5"/>
    <property type="match status" value="1"/>
</dbReference>
<feature type="signal peptide" evidence="12">
    <location>
        <begin position="1"/>
        <end position="30"/>
    </location>
</feature>
<dbReference type="InterPro" id="IPR026906">
    <property type="entry name" value="LRR_5"/>
</dbReference>
<evidence type="ECO:0000313" key="15">
    <source>
        <dbReference type="Proteomes" id="UP000076420"/>
    </source>
</evidence>
<evidence type="ECO:0000256" key="9">
    <source>
        <dbReference type="ARBA" id="ARBA00023170"/>
    </source>
</evidence>
<feature type="domain" description="TIR" evidence="13">
    <location>
        <begin position="779"/>
        <end position="918"/>
    </location>
</feature>
<evidence type="ECO:0000256" key="7">
    <source>
        <dbReference type="ARBA" id="ARBA00022989"/>
    </source>
</evidence>
<dbReference type="InterPro" id="IPR003591">
    <property type="entry name" value="Leu-rich_rpt_typical-subtyp"/>
</dbReference>
<dbReference type="SMART" id="SM00369">
    <property type="entry name" value="LRR_TYP"/>
    <property type="match status" value="4"/>
</dbReference>
<keyword evidence="5 12" id="KW-0732">Signal</keyword>
<evidence type="ECO:0000256" key="11">
    <source>
        <dbReference type="SAM" id="Phobius"/>
    </source>
</evidence>
<keyword evidence="3" id="KW-0433">Leucine-rich repeat</keyword>
<dbReference type="Gene3D" id="3.40.50.10140">
    <property type="entry name" value="Toll/interleukin-1 receptor homology (TIR) domain"/>
    <property type="match status" value="1"/>
</dbReference>
<evidence type="ECO:0000256" key="5">
    <source>
        <dbReference type="ARBA" id="ARBA00022729"/>
    </source>
</evidence>
<gene>
    <name evidence="14" type="primary">106053691</name>
</gene>
<protein>
    <recommendedName>
        <fullName evidence="13">TIR domain-containing protein</fullName>
    </recommendedName>
</protein>
<evidence type="ECO:0000256" key="6">
    <source>
        <dbReference type="ARBA" id="ARBA00022737"/>
    </source>
</evidence>
<dbReference type="Gene3D" id="3.80.10.10">
    <property type="entry name" value="Ribonuclease Inhibitor"/>
    <property type="match status" value="4"/>
</dbReference>
<evidence type="ECO:0000256" key="3">
    <source>
        <dbReference type="ARBA" id="ARBA00022614"/>
    </source>
</evidence>
<feature type="chain" id="PRO_5012135233" description="TIR domain-containing protein" evidence="12">
    <location>
        <begin position="31"/>
        <end position="918"/>
    </location>
</feature>
<evidence type="ECO:0000256" key="12">
    <source>
        <dbReference type="SAM" id="SignalP"/>
    </source>
</evidence>
<dbReference type="VEuPathDB" id="VectorBase:BGLAX_042954"/>
<accession>A0A2C9KKU7</accession>
<organism evidence="14 15">
    <name type="scientific">Biomphalaria glabrata</name>
    <name type="common">Bloodfluke planorb</name>
    <name type="synonym">Freshwater snail</name>
    <dbReference type="NCBI Taxonomy" id="6526"/>
    <lineage>
        <taxon>Eukaryota</taxon>
        <taxon>Metazoa</taxon>
        <taxon>Spiralia</taxon>
        <taxon>Lophotrochozoa</taxon>
        <taxon>Mollusca</taxon>
        <taxon>Gastropoda</taxon>
        <taxon>Heterobranchia</taxon>
        <taxon>Euthyneura</taxon>
        <taxon>Panpulmonata</taxon>
        <taxon>Hygrophila</taxon>
        <taxon>Lymnaeoidea</taxon>
        <taxon>Planorbidae</taxon>
        <taxon>Biomphalaria</taxon>
    </lineage>
</organism>
<evidence type="ECO:0000256" key="10">
    <source>
        <dbReference type="ARBA" id="ARBA00023180"/>
    </source>
</evidence>
<keyword evidence="4 11" id="KW-0812">Transmembrane</keyword>
<comment type="subcellular location">
    <subcellularLocation>
        <location evidence="1">Membrane</location>
        <topology evidence="1">Single-pass membrane protein</topology>
    </subcellularLocation>
</comment>
<feature type="transmembrane region" description="Helical" evidence="11">
    <location>
        <begin position="728"/>
        <end position="754"/>
    </location>
</feature>
<dbReference type="Proteomes" id="UP000076420">
    <property type="component" value="Unassembled WGS sequence"/>
</dbReference>
<dbReference type="InterPro" id="IPR032675">
    <property type="entry name" value="LRR_dom_sf"/>
</dbReference>
<dbReference type="EnsemblMetazoa" id="BGLB020812-RA">
    <property type="protein sequence ID" value="BGLB020812-PA"/>
    <property type="gene ID" value="BGLB020812"/>
</dbReference>
<dbReference type="GO" id="GO:0038023">
    <property type="term" value="F:signaling receptor activity"/>
    <property type="evidence" value="ECO:0007669"/>
    <property type="project" value="TreeGrafter"/>
</dbReference>
<evidence type="ECO:0000259" key="13">
    <source>
        <dbReference type="PROSITE" id="PS50104"/>
    </source>
</evidence>
<dbReference type="GO" id="GO:0005886">
    <property type="term" value="C:plasma membrane"/>
    <property type="evidence" value="ECO:0007669"/>
    <property type="project" value="TreeGrafter"/>
</dbReference>
<evidence type="ECO:0000256" key="4">
    <source>
        <dbReference type="ARBA" id="ARBA00022692"/>
    </source>
</evidence>
<dbReference type="SUPFAM" id="SSF52058">
    <property type="entry name" value="L domain-like"/>
    <property type="match status" value="2"/>
</dbReference>
<keyword evidence="8 11" id="KW-0472">Membrane</keyword>
<keyword evidence="7 11" id="KW-1133">Transmembrane helix</keyword>
<keyword evidence="9" id="KW-0675">Receptor</keyword>
<sequence>MFHFIQPITSSMCVVCLATLYLACDQLVHTSKTTVLHSRALKQEIKNDLKSGLIQVSTTLSGQQFITTPNTQTISETDILFQTNDSPCTIVSLTANCSGLGLVDVHSTWFPNRTETILLNNNLIKKLTKSFSHLANLTSLDLSENVISIIELNAFEGLHNLKSLSLFNNRLNFTDSNCFKDIFKPVIYLQELNIIQNYLYTAGMHSFIFLEQLTKLRSLSLGCDVETLYFGEEFREMSNLSVLRISGNIKIINNSSFTKVAGLTELYVESLDNLHNISQGAFLPLAKLRVLKMFQLPMSTQYVLSLLEPFQGRNMTEIKLDTVSSTHTRSDPRIEGYITYGDTKHLLGICLETLTLINCRIYYFALDAFQHVDIWNKCLKNLYISHNTILGTPTAVLRWLKLASLRMLTLNNFKRPCFQVSDFPHSISTVLRNEGTCPPSDEQLNNPAITSLLNTNIQTYLSVRPFVDNGHECNKKAMEVMTFSESIKYINFKRSFNSQGMMCKYEFFGAQNVDYMDFSESGLSNFTGSLQGFISMRTLIVSGNNVNVLNESYLDTFPALENLALANCQLDREFMSIHSGRLFQNLTRLQQLDLSSNLLNYLSTDTFMYNKHLKWLTLAQNQFREIPFSLKYTPELEVLDLRQNSLNTIDMQKAHELDILVSRSGQFQLLLDGNLLTCGCTDLHFLQWMRLTSVTFDQNGNYTCLNNKGERTHTLLYPELGALWRECWGIFFLNMAVILMCFYLIGSFVTFILIKNEKFIASYFLQLIGNFKQHTKEDYPIGVYIGYSDTDYLFPCTDLREFIENSLRLKTFLIDRDLIASVDKASGIVDALNASWRILLVCSESFLKEDDWSMFTMRSAIYTQSPANPARVIILVHKHCLPLLPPALLSSVNDENICVVSEWAMNYEMMQMLTTRLT</sequence>
<dbReference type="STRING" id="6526.A0A2C9KKU7"/>
<comment type="similarity">
    <text evidence="2">Belongs to the Toll-like receptor family.</text>
</comment>
<keyword evidence="10" id="KW-0325">Glycoprotein</keyword>
<evidence type="ECO:0000313" key="14">
    <source>
        <dbReference type="EnsemblMetazoa" id="BGLB020812-PA"/>
    </source>
</evidence>
<dbReference type="PANTHER" id="PTHR24365:SF541">
    <property type="entry name" value="PROTEIN TOLL-RELATED"/>
    <property type="match status" value="1"/>
</dbReference>
<dbReference type="InterPro" id="IPR035897">
    <property type="entry name" value="Toll_tir_struct_dom_sf"/>
</dbReference>